<evidence type="ECO:0000313" key="1">
    <source>
        <dbReference type="EMBL" id="SDN02773.1"/>
    </source>
</evidence>
<proteinExistence type="predicted"/>
<dbReference type="STRING" id="192904.SAMN04488514_12018"/>
<sequence length="285" mass="32966">MQAGSIEQQLRRIIESNVEEENYNWLEGKINAIIENKSTKDLFMTYSLIASKIKLKHDLNTAMVSDDLSSYLEIQKADLRELSRLYLLTKVTNSDTEFFTPKVANIIQVADTGELTTFLKFLILLPHCEKYKSVAVDALRTNIATVFDAIALNNPYPGKYFDDNQWNQMYLKAAFMPRDLSQILDVDKRANSELARIISDYAHERWAASREVNPYFWRPVGEFLNDKLLKDMERLFLSTDLFENRAAALCCHRSDNPKAKSLLNAHLELKEQIENNSLNWETLKD</sequence>
<dbReference type="AlphaFoldDB" id="A0A1G9Y2T8"/>
<organism evidence="1 2">
    <name type="scientific">Kriegella aquimaris</name>
    <dbReference type="NCBI Taxonomy" id="192904"/>
    <lineage>
        <taxon>Bacteria</taxon>
        <taxon>Pseudomonadati</taxon>
        <taxon>Bacteroidota</taxon>
        <taxon>Flavobacteriia</taxon>
        <taxon>Flavobacteriales</taxon>
        <taxon>Flavobacteriaceae</taxon>
        <taxon>Kriegella</taxon>
    </lineage>
</organism>
<dbReference type="NCBIfam" id="NF035938">
    <property type="entry name" value="EboA_domain"/>
    <property type="match status" value="1"/>
</dbReference>
<dbReference type="OrthoDB" id="325673at2"/>
<evidence type="ECO:0000313" key="2">
    <source>
        <dbReference type="Proteomes" id="UP000199440"/>
    </source>
</evidence>
<keyword evidence="2" id="KW-1185">Reference proteome</keyword>
<protein>
    <recommendedName>
        <fullName evidence="3">EboA domain-containing protein</fullName>
    </recommendedName>
</protein>
<dbReference type="Proteomes" id="UP000199440">
    <property type="component" value="Unassembled WGS sequence"/>
</dbReference>
<accession>A0A1G9Y2T8</accession>
<reference evidence="1 2" key="1">
    <citation type="submission" date="2016-10" db="EMBL/GenBank/DDBJ databases">
        <authorList>
            <person name="de Groot N.N."/>
        </authorList>
    </citation>
    <scope>NUCLEOTIDE SEQUENCE [LARGE SCALE GENOMIC DNA]</scope>
    <source>
        <strain evidence="1 2">DSM 19886</strain>
    </source>
</reference>
<gene>
    <name evidence="1" type="ORF">SAMN04488514_12018</name>
</gene>
<dbReference type="EMBL" id="FNGV01000020">
    <property type="protein sequence ID" value="SDN02773.1"/>
    <property type="molecule type" value="Genomic_DNA"/>
</dbReference>
<dbReference type="InterPro" id="IPR047715">
    <property type="entry name" value="EboA_dom"/>
</dbReference>
<dbReference type="RefSeq" id="WP_089895440.1">
    <property type="nucleotide sequence ID" value="NZ_FNGV01000020.1"/>
</dbReference>
<evidence type="ECO:0008006" key="3">
    <source>
        <dbReference type="Google" id="ProtNLM"/>
    </source>
</evidence>
<name>A0A1G9Y2T8_9FLAO</name>